<dbReference type="AlphaFoldDB" id="A0A4D6XJK4"/>
<reference evidence="8" key="1">
    <citation type="submission" date="2022-11" db="EMBL/GenBank/DDBJ databases">
        <title>The whole genome sequencing of pests is an important tool to study the evolution of the plant-insect interaction and insecticide resistance.</title>
        <authorList>
            <person name="Kananovich Y."/>
        </authorList>
    </citation>
    <scope>NUCLEOTIDE SEQUENCE</scope>
    <source>
        <strain evidence="8">BSU_Aph_2016</strain>
    </source>
</reference>
<keyword evidence="6 7" id="KW-0472">Membrane</keyword>
<keyword evidence="5 7" id="KW-1133">Transmembrane helix</keyword>
<evidence type="ECO:0000313" key="9">
    <source>
        <dbReference type="Proteomes" id="UP001163441"/>
    </source>
</evidence>
<dbReference type="NCBIfam" id="NF002774">
    <property type="entry name" value="PRK02868.1"/>
    <property type="match status" value="1"/>
</dbReference>
<evidence type="ECO:0000256" key="4">
    <source>
        <dbReference type="ARBA" id="ARBA00022692"/>
    </source>
</evidence>
<dbReference type="EMBL" id="CP113403">
    <property type="protein sequence ID" value="WAI18034.1"/>
    <property type="molecule type" value="Genomic_DNA"/>
</dbReference>
<feature type="transmembrane region" description="Helical" evidence="7">
    <location>
        <begin position="220"/>
        <end position="244"/>
    </location>
</feature>
<dbReference type="OrthoDB" id="6554514at2"/>
<dbReference type="RefSeq" id="WP_158360573.1">
    <property type="nucleotide sequence ID" value="NZ_CP034897.1"/>
</dbReference>
<feature type="transmembrane region" description="Helical" evidence="7">
    <location>
        <begin position="145"/>
        <end position="164"/>
    </location>
</feature>
<evidence type="ECO:0000256" key="3">
    <source>
        <dbReference type="ARBA" id="ARBA00022475"/>
    </source>
</evidence>
<evidence type="ECO:0000256" key="1">
    <source>
        <dbReference type="ARBA" id="ARBA00004429"/>
    </source>
</evidence>
<feature type="transmembrane region" description="Helical" evidence="7">
    <location>
        <begin position="118"/>
        <end position="139"/>
    </location>
</feature>
<evidence type="ECO:0000256" key="7">
    <source>
        <dbReference type="HAMAP-Rule" id="MF_01067"/>
    </source>
</evidence>
<organism evidence="8 9">
    <name type="scientific">Buchnera aphidicola</name>
    <name type="common">Aphis craccivora</name>
    <dbReference type="NCBI Taxonomy" id="466616"/>
    <lineage>
        <taxon>Bacteria</taxon>
        <taxon>Pseudomonadati</taxon>
        <taxon>Pseudomonadota</taxon>
        <taxon>Gammaproteobacteria</taxon>
        <taxon>Enterobacterales</taxon>
        <taxon>Erwiniaceae</taxon>
        <taxon>Buchnera</taxon>
    </lineage>
</organism>
<gene>
    <name evidence="8" type="ORF">OWM53_01410</name>
</gene>
<evidence type="ECO:0000256" key="5">
    <source>
        <dbReference type="ARBA" id="ARBA00022989"/>
    </source>
</evidence>
<feature type="transmembrane region" description="Helical" evidence="7">
    <location>
        <begin position="20"/>
        <end position="41"/>
    </location>
</feature>
<dbReference type="Pfam" id="PF06790">
    <property type="entry name" value="UPF0259"/>
    <property type="match status" value="1"/>
</dbReference>
<dbReference type="HAMAP" id="MF_01067">
    <property type="entry name" value="UPF0259"/>
    <property type="match status" value="1"/>
</dbReference>
<keyword evidence="4 7" id="KW-0812">Transmembrane</keyword>
<feature type="transmembrane region" description="Helical" evidence="7">
    <location>
        <begin position="185"/>
        <end position="208"/>
    </location>
</feature>
<keyword evidence="3 7" id="KW-1003">Cell membrane</keyword>
<proteinExistence type="inferred from homology"/>
<evidence type="ECO:0000256" key="6">
    <source>
        <dbReference type="ARBA" id="ARBA00023136"/>
    </source>
</evidence>
<comment type="subcellular location">
    <subcellularLocation>
        <location evidence="1">Cell inner membrane</location>
        <topology evidence="1">Multi-pass membrane protein</topology>
    </subcellularLocation>
    <subcellularLocation>
        <location evidence="7">Cell membrane</location>
        <topology evidence="7">Multi-pass membrane protein</topology>
    </subcellularLocation>
</comment>
<accession>A0A4D6XJK4</accession>
<evidence type="ECO:0000313" key="8">
    <source>
        <dbReference type="EMBL" id="WAI18034.1"/>
    </source>
</evidence>
<sequence length="249" mass="29314">MFITIRELYNDTCHFVSKEIKTIFFISVITTFISILINMLIKPDMHIISIIENNRFINSYSVFDFINNMTEYEKKELLKYSIFKIIEFLTSKTFLLGSIITLITYLSNRKKQKITSSIMFLAKILPSLFILNCITNIIIQIGFMFFILPGIFLSILLALSPIIFSFQKNTLIESIRLSIAISWKYINIIGTGVLLWMCVKFILTKILLNIHLMNKNFISFILNINMNIFFSILIIYLFRFYMLFSRTEK</sequence>
<dbReference type="GO" id="GO:0005886">
    <property type="term" value="C:plasma membrane"/>
    <property type="evidence" value="ECO:0007669"/>
    <property type="project" value="UniProtKB-SubCell"/>
</dbReference>
<dbReference type="Proteomes" id="UP001163441">
    <property type="component" value="Chromosome"/>
</dbReference>
<dbReference type="InterPro" id="IPR009627">
    <property type="entry name" value="UPF0259"/>
</dbReference>
<comment type="similarity">
    <text evidence="2 7">Belongs to the UPF0259 family.</text>
</comment>
<evidence type="ECO:0000256" key="2">
    <source>
        <dbReference type="ARBA" id="ARBA00005633"/>
    </source>
</evidence>
<name>A0A4D6XJK4_9GAMM</name>
<feature type="transmembrane region" description="Helical" evidence="7">
    <location>
        <begin position="82"/>
        <end position="106"/>
    </location>
</feature>
<protein>
    <recommendedName>
        <fullName evidence="7">UPF0259 membrane protein OWM53_01410</fullName>
    </recommendedName>
</protein>